<name>A0A317CF96_9GAMM</name>
<dbReference type="Gene3D" id="3.90.1300.10">
    <property type="entry name" value="Amidase signature (AS) domain"/>
    <property type="match status" value="1"/>
</dbReference>
<protein>
    <submittedName>
        <fullName evidence="2">Amidase</fullName>
        <ecNumber evidence="2">3.5.1.4</ecNumber>
    </submittedName>
</protein>
<comment type="caution">
    <text evidence="2">The sequence shown here is derived from an EMBL/GenBank/DDBJ whole genome shotgun (WGS) entry which is preliminary data.</text>
</comment>
<sequence>MTPQANIRSLAAQLTAGEMSCEQLVKERLALASQKDGVFIELNEDLLLEQAREADQQRAAGTAKPLAGIPVSLKDLFNVEGQKTLAGSAVLADKASIEPSDAEVVGYLREAGMLYFGRTNMSEFAFSGMGINEHFPPLYSVWDDDGLRIPGGSSSGSAVSVALGIVPATLGSDTTGSCRIPAAFNGVVGMKPSHGRLSLKGIFPLSHSCDAPGPLAVDVDSCFLLDQLMQGKQFDELPSLETADIKKTRLLIPQAVVMEDLDPEVGSAFNRAVKHLEAAGAEIIREPFPELDQCIDMFMSRNTVIYEAWELHRPLLDTHGDEYGDYVRSRIESGQSVTEEEQQQRYVEKAALTEMVKRTLDRLNVDAMIYPTVPCIPPLAADTEDMDKIGPINLRCLRNTSTVNYFDGCAISLPCHSIGEAPVGLMLSSVHGDDERLLEIASAVEAEMSTS</sequence>
<keyword evidence="2" id="KW-0378">Hydrolase</keyword>
<proteinExistence type="predicted"/>
<reference evidence="2 3" key="1">
    <citation type="submission" date="2018-05" db="EMBL/GenBank/DDBJ databases">
        <title>Leucothrix arctica sp. nov., isolated from Arctic seawater.</title>
        <authorList>
            <person name="Choi A."/>
            <person name="Baek K."/>
        </authorList>
    </citation>
    <scope>NUCLEOTIDE SEQUENCE [LARGE SCALE GENOMIC DNA]</scope>
    <source>
        <strain evidence="2 3">JCM 18388</strain>
    </source>
</reference>
<dbReference type="Proteomes" id="UP000245539">
    <property type="component" value="Unassembled WGS sequence"/>
</dbReference>
<dbReference type="GO" id="GO:0004040">
    <property type="term" value="F:amidase activity"/>
    <property type="evidence" value="ECO:0007669"/>
    <property type="project" value="UniProtKB-EC"/>
</dbReference>
<evidence type="ECO:0000259" key="1">
    <source>
        <dbReference type="Pfam" id="PF01425"/>
    </source>
</evidence>
<dbReference type="RefSeq" id="WP_109837705.1">
    <property type="nucleotide sequence ID" value="NZ_QGKM01000027.1"/>
</dbReference>
<dbReference type="InterPro" id="IPR036928">
    <property type="entry name" value="AS_sf"/>
</dbReference>
<evidence type="ECO:0000313" key="2">
    <source>
        <dbReference type="EMBL" id="PWQ97248.1"/>
    </source>
</evidence>
<dbReference type="OrthoDB" id="9811471at2"/>
<dbReference type="EMBL" id="QGKM01000027">
    <property type="protein sequence ID" value="PWQ97248.1"/>
    <property type="molecule type" value="Genomic_DNA"/>
</dbReference>
<feature type="domain" description="Amidase" evidence="1">
    <location>
        <begin position="27"/>
        <end position="438"/>
    </location>
</feature>
<dbReference type="PANTHER" id="PTHR11895">
    <property type="entry name" value="TRANSAMIDASE"/>
    <property type="match status" value="1"/>
</dbReference>
<dbReference type="EC" id="3.5.1.4" evidence="2"/>
<accession>A0A317CF96</accession>
<dbReference type="SUPFAM" id="SSF75304">
    <property type="entry name" value="Amidase signature (AS) enzymes"/>
    <property type="match status" value="1"/>
</dbReference>
<dbReference type="Pfam" id="PF01425">
    <property type="entry name" value="Amidase"/>
    <property type="match status" value="1"/>
</dbReference>
<gene>
    <name evidence="2" type="ORF">DKW60_10990</name>
</gene>
<evidence type="ECO:0000313" key="3">
    <source>
        <dbReference type="Proteomes" id="UP000245539"/>
    </source>
</evidence>
<organism evidence="2 3">
    <name type="scientific">Leucothrix pacifica</name>
    <dbReference type="NCBI Taxonomy" id="1247513"/>
    <lineage>
        <taxon>Bacteria</taxon>
        <taxon>Pseudomonadati</taxon>
        <taxon>Pseudomonadota</taxon>
        <taxon>Gammaproteobacteria</taxon>
        <taxon>Thiotrichales</taxon>
        <taxon>Thiotrichaceae</taxon>
        <taxon>Leucothrix</taxon>
    </lineage>
</organism>
<dbReference type="InterPro" id="IPR023631">
    <property type="entry name" value="Amidase_dom"/>
</dbReference>
<keyword evidence="3" id="KW-1185">Reference proteome</keyword>
<dbReference type="InterPro" id="IPR000120">
    <property type="entry name" value="Amidase"/>
</dbReference>
<dbReference type="PANTHER" id="PTHR11895:SF176">
    <property type="entry name" value="AMIDASE AMID-RELATED"/>
    <property type="match status" value="1"/>
</dbReference>
<dbReference type="AlphaFoldDB" id="A0A317CF96"/>